<dbReference type="InterPro" id="IPR002740">
    <property type="entry name" value="EVE_domain"/>
</dbReference>
<name>A0A9W6Z588_AMBMO</name>
<feature type="region of interest" description="Disordered" evidence="3">
    <location>
        <begin position="1"/>
        <end position="64"/>
    </location>
</feature>
<evidence type="ECO:0000259" key="4">
    <source>
        <dbReference type="Pfam" id="PF01878"/>
    </source>
</evidence>
<protein>
    <submittedName>
        <fullName evidence="5">Unnamed protein product</fullName>
    </submittedName>
</protein>
<dbReference type="InterPro" id="IPR047197">
    <property type="entry name" value="THYN1-like_EVE"/>
</dbReference>
<dbReference type="Pfam" id="PF01878">
    <property type="entry name" value="EVE"/>
    <property type="match status" value="1"/>
</dbReference>
<dbReference type="InterPro" id="IPR015947">
    <property type="entry name" value="PUA-like_sf"/>
</dbReference>
<keyword evidence="6" id="KW-1185">Reference proteome</keyword>
<dbReference type="PANTHER" id="PTHR14087:SF7">
    <property type="entry name" value="THYMOCYTE NUCLEAR PROTEIN 1"/>
    <property type="match status" value="1"/>
</dbReference>
<feature type="compositionally biased region" description="Basic and acidic residues" evidence="3">
    <location>
        <begin position="47"/>
        <end position="64"/>
    </location>
</feature>
<proteinExistence type="predicted"/>
<dbReference type="GO" id="GO:0005634">
    <property type="term" value="C:nucleus"/>
    <property type="evidence" value="ECO:0007669"/>
    <property type="project" value="UniProtKB-SubCell"/>
</dbReference>
<dbReference type="Gene3D" id="3.10.590.10">
    <property type="entry name" value="ph1033 like domains"/>
    <property type="match status" value="1"/>
</dbReference>
<evidence type="ECO:0000256" key="1">
    <source>
        <dbReference type="ARBA" id="ARBA00004123"/>
    </source>
</evidence>
<dbReference type="AlphaFoldDB" id="A0A9W6Z588"/>
<reference evidence="5" key="1">
    <citation type="submission" date="2023-04" db="EMBL/GenBank/DDBJ databases">
        <title>Ambrosiozyma monospora NBRC 1965.</title>
        <authorList>
            <person name="Ichikawa N."/>
            <person name="Sato H."/>
            <person name="Tonouchi N."/>
        </authorList>
    </citation>
    <scope>NUCLEOTIDE SEQUENCE</scope>
    <source>
        <strain evidence="5">NBRC 1965</strain>
    </source>
</reference>
<evidence type="ECO:0000256" key="3">
    <source>
        <dbReference type="SAM" id="MobiDB-lite"/>
    </source>
</evidence>
<evidence type="ECO:0000256" key="2">
    <source>
        <dbReference type="ARBA" id="ARBA00023242"/>
    </source>
</evidence>
<evidence type="ECO:0000313" key="5">
    <source>
        <dbReference type="EMBL" id="GMG56520.1"/>
    </source>
</evidence>
<evidence type="ECO:0000313" key="6">
    <source>
        <dbReference type="Proteomes" id="UP001165063"/>
    </source>
</evidence>
<comment type="subcellular location">
    <subcellularLocation>
        <location evidence="1">Nucleus</location>
    </subcellularLocation>
</comment>
<dbReference type="PANTHER" id="PTHR14087">
    <property type="entry name" value="THYMOCYTE NUCLEAR PROTEIN 1"/>
    <property type="match status" value="1"/>
</dbReference>
<sequence length="264" mass="29450">MALRKSGRKTTKVAKSAISKKSKKEDSTSSKSKAKSAAKKIQGNDSNKNDDEPPKSTKPPKYEKDPIYNRRYWLIKSEPCTRIDPKTGQDAKFSLRDLSEVKQEPWNGVRNYEAKNNLLTMAKGDICLFYHSNCSRPGIVGLARVATEQAKPDELQFDSKSPYFDPKAASSGLARWWCPDVEFLCILKRKITLNELKNDLAAQFGNLCLLNRGRLSVAPVSTEDFSNLMKLQASDSNEAGESGDADEFDCDVNGLAVFDEKLLQ</sequence>
<comment type="caution">
    <text evidence="5">The sequence shown here is derived from an EMBL/GenBank/DDBJ whole genome shotgun (WGS) entry which is preliminary data.</text>
</comment>
<accession>A0A9W6Z588</accession>
<dbReference type="OrthoDB" id="41445at2759"/>
<dbReference type="Proteomes" id="UP001165063">
    <property type="component" value="Unassembled WGS sequence"/>
</dbReference>
<feature type="domain" description="EVE" evidence="4">
    <location>
        <begin position="71"/>
        <end position="230"/>
    </location>
</feature>
<dbReference type="EMBL" id="BSXU01007755">
    <property type="protein sequence ID" value="GMG56520.1"/>
    <property type="molecule type" value="Genomic_DNA"/>
</dbReference>
<dbReference type="SUPFAM" id="SSF88697">
    <property type="entry name" value="PUA domain-like"/>
    <property type="match status" value="1"/>
</dbReference>
<keyword evidence="2" id="KW-0539">Nucleus</keyword>
<organism evidence="5 6">
    <name type="scientific">Ambrosiozyma monospora</name>
    <name type="common">Yeast</name>
    <name type="synonym">Endomycopsis monosporus</name>
    <dbReference type="NCBI Taxonomy" id="43982"/>
    <lineage>
        <taxon>Eukaryota</taxon>
        <taxon>Fungi</taxon>
        <taxon>Dikarya</taxon>
        <taxon>Ascomycota</taxon>
        <taxon>Saccharomycotina</taxon>
        <taxon>Pichiomycetes</taxon>
        <taxon>Pichiales</taxon>
        <taxon>Pichiaceae</taxon>
        <taxon>Ambrosiozyma</taxon>
    </lineage>
</organism>
<feature type="compositionally biased region" description="Basic residues" evidence="3">
    <location>
        <begin position="1"/>
        <end position="22"/>
    </location>
</feature>
<dbReference type="InterPro" id="IPR052181">
    <property type="entry name" value="5hmC_binding"/>
</dbReference>
<dbReference type="CDD" id="cd21133">
    <property type="entry name" value="EVE"/>
    <property type="match status" value="1"/>
</dbReference>
<gene>
    <name evidence="5" type="ORF">Amon01_000858700</name>
</gene>